<keyword evidence="7" id="KW-0812">Transmembrane</keyword>
<evidence type="ECO:0000256" key="2">
    <source>
        <dbReference type="ARBA" id="ARBA00022475"/>
    </source>
</evidence>
<evidence type="ECO:0000256" key="1">
    <source>
        <dbReference type="ARBA" id="ARBA00004533"/>
    </source>
</evidence>
<dbReference type="GO" id="GO:0016746">
    <property type="term" value="F:acyltransferase activity"/>
    <property type="evidence" value="ECO:0007669"/>
    <property type="project" value="UniProtKB-KW"/>
</dbReference>
<keyword evidence="3" id="KW-0997">Cell inner membrane</keyword>
<dbReference type="InterPro" id="IPR004960">
    <property type="entry name" value="LipA_acyltrans"/>
</dbReference>
<keyword evidence="6" id="KW-0012">Acyltransferase</keyword>
<evidence type="ECO:0000256" key="5">
    <source>
        <dbReference type="ARBA" id="ARBA00023136"/>
    </source>
</evidence>
<sequence>MKEKLQNILLAPLGWALDALAFMPWWWIYFNADCLYYVAYHVVRYRVKIVRRNLATCFPEKGHGELRKIERQFYHQFANLFFETVKLLHISDADIKRHMVFHNVDFIDDGIERGQSVMMYAAHLGNWEWIPSIVLWFRESTRARGNVLGQAYKPLRNKWFDRLFLRLRTRYSQCFPSHQILRTMIRNKMENHHMALGFISDQHPHVTDQGHVIEFMHHPTAMITGTEAIARKLDMRVGYFYMRRHRRGYYDCTLVPMCEHAAAEPEGSITDRYARLLEQNIKECPSMWLWTHDRWKRPVQLPGQQTQSEIETGKSTLV</sequence>
<dbReference type="PANTHER" id="PTHR30606:SF10">
    <property type="entry name" value="PHOSPHATIDYLINOSITOL MANNOSIDE ACYLTRANSFERASE"/>
    <property type="match status" value="1"/>
</dbReference>
<dbReference type="CDD" id="cd07984">
    <property type="entry name" value="LPLAT_LABLAT-like"/>
    <property type="match status" value="1"/>
</dbReference>
<dbReference type="Proteomes" id="UP000483362">
    <property type="component" value="Unassembled WGS sequence"/>
</dbReference>
<keyword evidence="2" id="KW-1003">Cell membrane</keyword>
<evidence type="ECO:0000313" key="9">
    <source>
        <dbReference type="Proteomes" id="UP000483362"/>
    </source>
</evidence>
<accession>A0A6L5XAK9</accession>
<organism evidence="8 9">
    <name type="scientific">Sodaliphilus pleomorphus</name>
    <dbReference type="NCBI Taxonomy" id="2606626"/>
    <lineage>
        <taxon>Bacteria</taxon>
        <taxon>Pseudomonadati</taxon>
        <taxon>Bacteroidota</taxon>
        <taxon>Bacteroidia</taxon>
        <taxon>Bacteroidales</taxon>
        <taxon>Muribaculaceae</taxon>
        <taxon>Sodaliphilus</taxon>
    </lineage>
</organism>
<comment type="caution">
    <text evidence="8">The sequence shown here is derived from an EMBL/GenBank/DDBJ whole genome shotgun (WGS) entry which is preliminary data.</text>
</comment>
<keyword evidence="4 8" id="KW-0808">Transferase</keyword>
<dbReference type="RefSeq" id="WP_154327280.1">
    <property type="nucleotide sequence ID" value="NZ_CP045696.1"/>
</dbReference>
<comment type="subcellular location">
    <subcellularLocation>
        <location evidence="1">Cell inner membrane</location>
    </subcellularLocation>
</comment>
<dbReference type="AlphaFoldDB" id="A0A6L5XAK9"/>
<dbReference type="EMBL" id="VULT01000003">
    <property type="protein sequence ID" value="MSS16697.1"/>
    <property type="molecule type" value="Genomic_DNA"/>
</dbReference>
<dbReference type="GO" id="GO:0005886">
    <property type="term" value="C:plasma membrane"/>
    <property type="evidence" value="ECO:0007669"/>
    <property type="project" value="UniProtKB-SubCell"/>
</dbReference>
<feature type="transmembrane region" description="Helical" evidence="7">
    <location>
        <begin position="7"/>
        <end position="28"/>
    </location>
</feature>
<reference evidence="8 9" key="1">
    <citation type="submission" date="2019-08" db="EMBL/GenBank/DDBJ databases">
        <title>In-depth cultivation of the pig gut microbiome towards novel bacterial diversity and tailored functional studies.</title>
        <authorList>
            <person name="Wylensek D."/>
            <person name="Hitch T.C.A."/>
            <person name="Clavel T."/>
        </authorList>
    </citation>
    <scope>NUCLEOTIDE SEQUENCE [LARGE SCALE GENOMIC DNA]</scope>
    <source>
        <strain evidence="8 9">Oil-RF-744-WCA-WT-10</strain>
    </source>
</reference>
<gene>
    <name evidence="8" type="ORF">FYJ29_02770</name>
</gene>
<evidence type="ECO:0000313" key="8">
    <source>
        <dbReference type="EMBL" id="MSS16697.1"/>
    </source>
</evidence>
<evidence type="ECO:0000256" key="6">
    <source>
        <dbReference type="ARBA" id="ARBA00023315"/>
    </source>
</evidence>
<evidence type="ECO:0000256" key="7">
    <source>
        <dbReference type="SAM" id="Phobius"/>
    </source>
</evidence>
<evidence type="ECO:0000256" key="3">
    <source>
        <dbReference type="ARBA" id="ARBA00022519"/>
    </source>
</evidence>
<evidence type="ECO:0000256" key="4">
    <source>
        <dbReference type="ARBA" id="ARBA00022679"/>
    </source>
</evidence>
<keyword evidence="7" id="KW-1133">Transmembrane helix</keyword>
<dbReference type="Pfam" id="PF03279">
    <property type="entry name" value="Lip_A_acyltrans"/>
    <property type="match status" value="1"/>
</dbReference>
<name>A0A6L5XAK9_9BACT</name>
<keyword evidence="9" id="KW-1185">Reference proteome</keyword>
<proteinExistence type="predicted"/>
<dbReference type="PANTHER" id="PTHR30606">
    <property type="entry name" value="LIPID A BIOSYNTHESIS LAUROYL ACYLTRANSFERASE"/>
    <property type="match status" value="1"/>
</dbReference>
<protein>
    <submittedName>
        <fullName evidence="8">Acetyltransferase</fullName>
    </submittedName>
</protein>
<keyword evidence="5 7" id="KW-0472">Membrane</keyword>
<dbReference type="GO" id="GO:0009247">
    <property type="term" value="P:glycolipid biosynthetic process"/>
    <property type="evidence" value="ECO:0007669"/>
    <property type="project" value="UniProtKB-ARBA"/>
</dbReference>